<evidence type="ECO:0000256" key="1">
    <source>
        <dbReference type="SAM" id="MobiDB-lite"/>
    </source>
</evidence>
<feature type="region of interest" description="Disordered" evidence="1">
    <location>
        <begin position="1"/>
        <end position="21"/>
    </location>
</feature>
<name>A0ABV3FSA9_9NOCA</name>
<dbReference type="PANTHER" id="PTHR35010:SF2">
    <property type="entry name" value="BLL4672 PROTEIN"/>
    <property type="match status" value="1"/>
</dbReference>
<dbReference type="Proteomes" id="UP001551695">
    <property type="component" value="Unassembled WGS sequence"/>
</dbReference>
<dbReference type="Gene3D" id="3.30.450.180">
    <property type="match status" value="1"/>
</dbReference>
<protein>
    <recommendedName>
        <fullName evidence="2">MmyB-like transcription regulator ligand binding domain-containing protein</fullName>
    </recommendedName>
</protein>
<accession>A0ABV3FSA9</accession>
<dbReference type="RefSeq" id="WP_357782292.1">
    <property type="nucleotide sequence ID" value="NZ_JBFAKC010000004.1"/>
</dbReference>
<sequence length="146" mass="16675">MSWLEGRLPTRGRKSGQDHTVRPSLQRFLDAITDAPAATLRTYAGQSPLDRELTDLIGELVTRNDTFRRRWSAHNVRFHRTGTKRIHHPDLGDLEFVYEGMDLPGTPDWTLYVLNTEPGSPTEERMRLLGSLAATPVSSDQQKRHR</sequence>
<evidence type="ECO:0000259" key="2">
    <source>
        <dbReference type="Pfam" id="PF17765"/>
    </source>
</evidence>
<dbReference type="InterPro" id="IPR041413">
    <property type="entry name" value="MLTR_LBD"/>
</dbReference>
<dbReference type="EMBL" id="JBFAKC010000004">
    <property type="protein sequence ID" value="MEV0708061.1"/>
    <property type="molecule type" value="Genomic_DNA"/>
</dbReference>
<reference evidence="3 4" key="1">
    <citation type="submission" date="2024-06" db="EMBL/GenBank/DDBJ databases">
        <title>The Natural Products Discovery Center: Release of the First 8490 Sequenced Strains for Exploring Actinobacteria Biosynthetic Diversity.</title>
        <authorList>
            <person name="Kalkreuter E."/>
            <person name="Kautsar S.A."/>
            <person name="Yang D."/>
            <person name="Bader C.D."/>
            <person name="Teijaro C.N."/>
            <person name="Fluegel L."/>
            <person name="Davis C.M."/>
            <person name="Simpson J.R."/>
            <person name="Lauterbach L."/>
            <person name="Steele A.D."/>
            <person name="Gui C."/>
            <person name="Meng S."/>
            <person name="Li G."/>
            <person name="Viehrig K."/>
            <person name="Ye F."/>
            <person name="Su P."/>
            <person name="Kiefer A.F."/>
            <person name="Nichols A."/>
            <person name="Cepeda A.J."/>
            <person name="Yan W."/>
            <person name="Fan B."/>
            <person name="Jiang Y."/>
            <person name="Adhikari A."/>
            <person name="Zheng C.-J."/>
            <person name="Schuster L."/>
            <person name="Cowan T.M."/>
            <person name="Smanski M.J."/>
            <person name="Chevrette M.G."/>
            <person name="De Carvalho L.P.S."/>
            <person name="Shen B."/>
        </authorList>
    </citation>
    <scope>NUCLEOTIDE SEQUENCE [LARGE SCALE GENOMIC DNA]</scope>
    <source>
        <strain evidence="3 4">NPDC050403</strain>
    </source>
</reference>
<comment type="caution">
    <text evidence="3">The sequence shown here is derived from an EMBL/GenBank/DDBJ whole genome shotgun (WGS) entry which is preliminary data.</text>
</comment>
<proteinExistence type="predicted"/>
<keyword evidence="4" id="KW-1185">Reference proteome</keyword>
<evidence type="ECO:0000313" key="4">
    <source>
        <dbReference type="Proteomes" id="UP001551695"/>
    </source>
</evidence>
<dbReference type="Pfam" id="PF17765">
    <property type="entry name" value="MLTR_LBD"/>
    <property type="match status" value="1"/>
</dbReference>
<organism evidence="3 4">
    <name type="scientific">Nocardia aurea</name>
    <dbReference type="NCBI Taxonomy" id="2144174"/>
    <lineage>
        <taxon>Bacteria</taxon>
        <taxon>Bacillati</taxon>
        <taxon>Actinomycetota</taxon>
        <taxon>Actinomycetes</taxon>
        <taxon>Mycobacteriales</taxon>
        <taxon>Nocardiaceae</taxon>
        <taxon>Nocardia</taxon>
    </lineage>
</organism>
<feature type="domain" description="MmyB-like transcription regulator ligand binding" evidence="2">
    <location>
        <begin position="38"/>
        <end position="129"/>
    </location>
</feature>
<evidence type="ECO:0000313" key="3">
    <source>
        <dbReference type="EMBL" id="MEV0708061.1"/>
    </source>
</evidence>
<gene>
    <name evidence="3" type="ORF">AB0I48_10885</name>
</gene>
<dbReference type="PANTHER" id="PTHR35010">
    <property type="entry name" value="BLL4672 PROTEIN-RELATED"/>
    <property type="match status" value="1"/>
</dbReference>